<dbReference type="OrthoDB" id="408373at2759"/>
<dbReference type="SUPFAM" id="SSF53474">
    <property type="entry name" value="alpha/beta-Hydrolases"/>
    <property type="match status" value="1"/>
</dbReference>
<dbReference type="PANTHER" id="PTHR43798">
    <property type="entry name" value="MONOACYLGLYCEROL LIPASE"/>
    <property type="match status" value="1"/>
</dbReference>
<evidence type="ECO:0000259" key="1">
    <source>
        <dbReference type="Pfam" id="PF12697"/>
    </source>
</evidence>
<dbReference type="InterPro" id="IPR000073">
    <property type="entry name" value="AB_hydrolase_1"/>
</dbReference>
<dbReference type="InterPro" id="IPR029058">
    <property type="entry name" value="AB_hydrolase_fold"/>
</dbReference>
<dbReference type="GO" id="GO:0016787">
    <property type="term" value="F:hydrolase activity"/>
    <property type="evidence" value="ECO:0007669"/>
    <property type="project" value="UniProtKB-KW"/>
</dbReference>
<feature type="domain" description="AB hydrolase-1" evidence="1">
    <location>
        <begin position="31"/>
        <end position="273"/>
    </location>
</feature>
<dbReference type="InParanoid" id="A0A165E629"/>
<evidence type="ECO:0000313" key="3">
    <source>
        <dbReference type="Proteomes" id="UP000076842"/>
    </source>
</evidence>
<sequence length="290" mass="31694">MSFPELPSFTTSADGTKLFYATIGDPSLPALIWIHGGSFSSLSFDPVFSDLLWLAHVYLVRYDVRGHGRSDKPTESGAYSQRKLAEDFDAVVEASGARDVVVVAWSAGGALLPDITMYSKTPLRAAVLIGGVSHVGAVPIVATAELQGLMAHGLLSTDNVDLAHDTLFQIVDLLVYTPDRDMPYSRRAMLFGDAAAQPPAARRAYSTRSQDAQAWLDLGEKVCEILLVHGRQDRCVLPQRTLDIMREAFGNRVSACWIDDCGHAPFLEKPDECRRGVLAFVDSVVRTDRL</sequence>
<keyword evidence="2" id="KW-0378">Hydrolase</keyword>
<reference evidence="2 3" key="1">
    <citation type="journal article" date="2016" name="Mol. Biol. Evol.">
        <title>Comparative Genomics of Early-Diverging Mushroom-Forming Fungi Provides Insights into the Origins of Lignocellulose Decay Capabilities.</title>
        <authorList>
            <person name="Nagy L.G."/>
            <person name="Riley R."/>
            <person name="Tritt A."/>
            <person name="Adam C."/>
            <person name="Daum C."/>
            <person name="Floudas D."/>
            <person name="Sun H."/>
            <person name="Yadav J.S."/>
            <person name="Pangilinan J."/>
            <person name="Larsson K.H."/>
            <person name="Matsuura K."/>
            <person name="Barry K."/>
            <person name="Labutti K."/>
            <person name="Kuo R."/>
            <person name="Ohm R.A."/>
            <person name="Bhattacharya S.S."/>
            <person name="Shirouzu T."/>
            <person name="Yoshinaga Y."/>
            <person name="Martin F.M."/>
            <person name="Grigoriev I.V."/>
            <person name="Hibbett D.S."/>
        </authorList>
    </citation>
    <scope>NUCLEOTIDE SEQUENCE [LARGE SCALE GENOMIC DNA]</scope>
    <source>
        <strain evidence="2 3">HHB12733</strain>
    </source>
</reference>
<dbReference type="InterPro" id="IPR050266">
    <property type="entry name" value="AB_hydrolase_sf"/>
</dbReference>
<organism evidence="2 3">
    <name type="scientific">Calocera cornea HHB12733</name>
    <dbReference type="NCBI Taxonomy" id="1353952"/>
    <lineage>
        <taxon>Eukaryota</taxon>
        <taxon>Fungi</taxon>
        <taxon>Dikarya</taxon>
        <taxon>Basidiomycota</taxon>
        <taxon>Agaricomycotina</taxon>
        <taxon>Dacrymycetes</taxon>
        <taxon>Dacrymycetales</taxon>
        <taxon>Dacrymycetaceae</taxon>
        <taxon>Calocera</taxon>
    </lineage>
</organism>
<evidence type="ECO:0000313" key="2">
    <source>
        <dbReference type="EMBL" id="KZT54177.1"/>
    </source>
</evidence>
<dbReference type="Proteomes" id="UP000076842">
    <property type="component" value="Unassembled WGS sequence"/>
</dbReference>
<keyword evidence="3" id="KW-1185">Reference proteome</keyword>
<dbReference type="Gene3D" id="3.40.50.1820">
    <property type="entry name" value="alpha/beta hydrolase"/>
    <property type="match status" value="1"/>
</dbReference>
<proteinExistence type="predicted"/>
<name>A0A165E629_9BASI</name>
<protein>
    <submittedName>
        <fullName evidence="2">Alpha/beta-hydrolase</fullName>
    </submittedName>
</protein>
<gene>
    <name evidence="2" type="ORF">CALCODRAFT_519579</name>
</gene>
<dbReference type="GO" id="GO:0016020">
    <property type="term" value="C:membrane"/>
    <property type="evidence" value="ECO:0007669"/>
    <property type="project" value="TreeGrafter"/>
</dbReference>
<dbReference type="STRING" id="1353952.A0A165E629"/>
<dbReference type="AlphaFoldDB" id="A0A165E629"/>
<dbReference type="Pfam" id="PF12697">
    <property type="entry name" value="Abhydrolase_6"/>
    <property type="match status" value="1"/>
</dbReference>
<accession>A0A165E629</accession>
<dbReference type="PANTHER" id="PTHR43798:SF33">
    <property type="entry name" value="HYDROLASE, PUTATIVE (AFU_ORTHOLOGUE AFUA_2G14860)-RELATED"/>
    <property type="match status" value="1"/>
</dbReference>
<dbReference type="EMBL" id="KV424020">
    <property type="protein sequence ID" value="KZT54177.1"/>
    <property type="molecule type" value="Genomic_DNA"/>
</dbReference>